<dbReference type="PROSITE" id="PS51257">
    <property type="entry name" value="PROKAR_LIPOPROTEIN"/>
    <property type="match status" value="1"/>
</dbReference>
<evidence type="ECO:0000313" key="1">
    <source>
        <dbReference type="EMBL" id="KKM20572.1"/>
    </source>
</evidence>
<reference evidence="1" key="1">
    <citation type="journal article" date="2015" name="Nature">
        <title>Complex archaea that bridge the gap between prokaryotes and eukaryotes.</title>
        <authorList>
            <person name="Spang A."/>
            <person name="Saw J.H."/>
            <person name="Jorgensen S.L."/>
            <person name="Zaremba-Niedzwiedzka K."/>
            <person name="Martijn J."/>
            <person name="Lind A.E."/>
            <person name="van Eijk R."/>
            <person name="Schleper C."/>
            <person name="Guy L."/>
            <person name="Ettema T.J."/>
        </authorList>
    </citation>
    <scope>NUCLEOTIDE SEQUENCE</scope>
</reference>
<comment type="caution">
    <text evidence="1">The sequence shown here is derived from an EMBL/GenBank/DDBJ whole genome shotgun (WGS) entry which is preliminary data.</text>
</comment>
<dbReference type="EMBL" id="LAZR01013739">
    <property type="protein sequence ID" value="KKM20572.1"/>
    <property type="molecule type" value="Genomic_DNA"/>
</dbReference>
<organism evidence="1">
    <name type="scientific">marine sediment metagenome</name>
    <dbReference type="NCBI Taxonomy" id="412755"/>
    <lineage>
        <taxon>unclassified sequences</taxon>
        <taxon>metagenomes</taxon>
        <taxon>ecological metagenomes</taxon>
    </lineage>
</organism>
<accession>A0A0F9HZI8</accession>
<name>A0A0F9HZI8_9ZZZZ</name>
<proteinExistence type="predicted"/>
<dbReference type="AlphaFoldDB" id="A0A0F9HZI8"/>
<protein>
    <submittedName>
        <fullName evidence="1">Uncharacterized protein</fullName>
    </submittedName>
</protein>
<gene>
    <name evidence="1" type="ORF">LCGC14_1644060</name>
</gene>
<sequence>MIKIQNKHPYIYILVYSCIFMKKTFLKWGKSIILSFNEDEQKINGIESGDVADLSDMVVIKKIKGSEE</sequence>